<reference evidence="3 4" key="1">
    <citation type="journal article" date="2019" name="Mol. Biol. Evol.">
        <title>Blast fungal genomes show frequent chromosomal changes, gene gains and losses, and effector gene turnover.</title>
        <authorList>
            <person name="Gomez Luciano L.B."/>
            <person name="Jason Tsai I."/>
            <person name="Chuma I."/>
            <person name="Tosa Y."/>
            <person name="Chen Y.H."/>
            <person name="Li J.Y."/>
            <person name="Li M.Y."/>
            <person name="Jade Lu M.Y."/>
            <person name="Nakayashiki H."/>
            <person name="Li W.H."/>
        </authorList>
    </citation>
    <scope>NUCLEOTIDE SEQUENCE [LARGE SCALE GENOMIC DNA]</scope>
    <source>
        <strain evidence="3">MZ5-1-6</strain>
    </source>
</reference>
<name>A0A4P7NHW6_PYROR</name>
<proteinExistence type="predicted"/>
<evidence type="ECO:0000256" key="2">
    <source>
        <dbReference type="SAM" id="SignalP"/>
    </source>
</evidence>
<organism evidence="3 4">
    <name type="scientific">Pyricularia oryzae</name>
    <name type="common">Rice blast fungus</name>
    <name type="synonym">Magnaporthe oryzae</name>
    <dbReference type="NCBI Taxonomy" id="318829"/>
    <lineage>
        <taxon>Eukaryota</taxon>
        <taxon>Fungi</taxon>
        <taxon>Dikarya</taxon>
        <taxon>Ascomycota</taxon>
        <taxon>Pezizomycotina</taxon>
        <taxon>Sordariomycetes</taxon>
        <taxon>Sordariomycetidae</taxon>
        <taxon>Magnaporthales</taxon>
        <taxon>Pyriculariaceae</taxon>
        <taxon>Pyricularia</taxon>
    </lineage>
</organism>
<feature type="signal peptide" evidence="2">
    <location>
        <begin position="1"/>
        <end position="22"/>
    </location>
</feature>
<evidence type="ECO:0000256" key="1">
    <source>
        <dbReference type="SAM" id="MobiDB-lite"/>
    </source>
</evidence>
<dbReference type="EMBL" id="CP034207">
    <property type="protein sequence ID" value="QBZ61496.1"/>
    <property type="molecule type" value="Genomic_DNA"/>
</dbReference>
<evidence type="ECO:0000313" key="3">
    <source>
        <dbReference type="EMBL" id="QBZ61496.1"/>
    </source>
</evidence>
<dbReference type="AlphaFoldDB" id="A0A4P7NHW6"/>
<sequence>MTIRWCGHMYFIVVLPLPELNGVITKDLDDGWSSNIGSRRAVALAASHLLDHDPEPTLALSQARVDIDLERSRAARSVDELVGVTTAEGELAAVGIGAGFEAHAHGVDSAGARCHGDTEPGQARHDDWRAVAAGVARVLVTLGCRGRVAGGRQLRNGRQGGAQAPGGCTGSGGRSHNDGTVGCR</sequence>
<feature type="chain" id="PRO_5020875645" evidence="2">
    <location>
        <begin position="23"/>
        <end position="184"/>
    </location>
</feature>
<keyword evidence="2" id="KW-0732">Signal</keyword>
<feature type="compositionally biased region" description="Gly residues" evidence="1">
    <location>
        <begin position="158"/>
        <end position="173"/>
    </location>
</feature>
<feature type="region of interest" description="Disordered" evidence="1">
    <location>
        <begin position="151"/>
        <end position="184"/>
    </location>
</feature>
<accession>A0A4P7NHW6</accession>
<protein>
    <submittedName>
        <fullName evidence="3">Uncharacterized protein</fullName>
    </submittedName>
</protein>
<gene>
    <name evidence="3" type="ORF">PoMZ_08445</name>
</gene>
<dbReference type="Proteomes" id="UP000294847">
    <property type="component" value="Chromosome 4"/>
</dbReference>
<evidence type="ECO:0000313" key="4">
    <source>
        <dbReference type="Proteomes" id="UP000294847"/>
    </source>
</evidence>